<accession>A0ABM1R963</accession>
<feature type="signal peptide" evidence="1">
    <location>
        <begin position="1"/>
        <end position="27"/>
    </location>
</feature>
<name>A0ABM1R963_CAMSA</name>
<reference evidence="3" key="2">
    <citation type="submission" date="2025-08" db="UniProtKB">
        <authorList>
            <consortium name="RefSeq"/>
        </authorList>
    </citation>
    <scope>IDENTIFICATION</scope>
    <source>
        <tissue evidence="3">Leaf</tissue>
    </source>
</reference>
<evidence type="ECO:0000313" key="2">
    <source>
        <dbReference type="Proteomes" id="UP000694864"/>
    </source>
</evidence>
<gene>
    <name evidence="3" type="primary">LOC109130443</name>
</gene>
<feature type="chain" id="PRO_5047042650" evidence="1">
    <location>
        <begin position="28"/>
        <end position="90"/>
    </location>
</feature>
<protein>
    <submittedName>
        <fullName evidence="3">Defensin-like protein 83</fullName>
    </submittedName>
</protein>
<sequence length="90" mass="9611">MATNKFSYLSLLLLIVFTPSLLPIISGQMIPCISGICTDSTPCNVACISKGYKGGVCVRMDFSSTTGACCCNPNFKSQESFKSDNVLITN</sequence>
<dbReference type="Proteomes" id="UP000694864">
    <property type="component" value="Chromosome 18"/>
</dbReference>
<keyword evidence="2" id="KW-1185">Reference proteome</keyword>
<organism evidence="2 3">
    <name type="scientific">Camelina sativa</name>
    <name type="common">False flax</name>
    <name type="synonym">Myagrum sativum</name>
    <dbReference type="NCBI Taxonomy" id="90675"/>
    <lineage>
        <taxon>Eukaryota</taxon>
        <taxon>Viridiplantae</taxon>
        <taxon>Streptophyta</taxon>
        <taxon>Embryophyta</taxon>
        <taxon>Tracheophyta</taxon>
        <taxon>Spermatophyta</taxon>
        <taxon>Magnoliopsida</taxon>
        <taxon>eudicotyledons</taxon>
        <taxon>Gunneridae</taxon>
        <taxon>Pentapetalae</taxon>
        <taxon>rosids</taxon>
        <taxon>malvids</taxon>
        <taxon>Brassicales</taxon>
        <taxon>Brassicaceae</taxon>
        <taxon>Camelineae</taxon>
        <taxon>Camelina</taxon>
    </lineage>
</organism>
<dbReference type="GeneID" id="109130443"/>
<dbReference type="RefSeq" id="XP_019095551.1">
    <property type="nucleotide sequence ID" value="XM_019240006.1"/>
</dbReference>
<keyword evidence="1" id="KW-0732">Signal</keyword>
<proteinExistence type="predicted"/>
<evidence type="ECO:0000256" key="1">
    <source>
        <dbReference type="SAM" id="SignalP"/>
    </source>
</evidence>
<evidence type="ECO:0000313" key="3">
    <source>
        <dbReference type="RefSeq" id="XP_019095551.1"/>
    </source>
</evidence>
<reference evidence="2" key="1">
    <citation type="journal article" date="2014" name="Nat. Commun.">
        <title>The emerging biofuel crop Camelina sativa retains a highly undifferentiated hexaploid genome structure.</title>
        <authorList>
            <person name="Kagale S."/>
            <person name="Koh C."/>
            <person name="Nixon J."/>
            <person name="Bollina V."/>
            <person name="Clarke W.E."/>
            <person name="Tuteja R."/>
            <person name="Spillane C."/>
            <person name="Robinson S.J."/>
            <person name="Links M.G."/>
            <person name="Clarke C."/>
            <person name="Higgins E.E."/>
            <person name="Huebert T."/>
            <person name="Sharpe A.G."/>
            <person name="Parkin I.A."/>
        </authorList>
    </citation>
    <scope>NUCLEOTIDE SEQUENCE [LARGE SCALE GENOMIC DNA]</scope>
    <source>
        <strain evidence="2">cv. DH55</strain>
    </source>
</reference>